<dbReference type="InterPro" id="IPR011032">
    <property type="entry name" value="GroES-like_sf"/>
</dbReference>
<evidence type="ECO:0000313" key="4">
    <source>
        <dbReference type="EMBL" id="XCP95393.1"/>
    </source>
</evidence>
<gene>
    <name evidence="4" type="ORF">ABXS70_01185</name>
</gene>
<feature type="domain" description="Enoyl reductase (ER)" evidence="3">
    <location>
        <begin position="12"/>
        <end position="325"/>
    </location>
</feature>
<dbReference type="PANTHER" id="PTHR48106">
    <property type="entry name" value="QUINONE OXIDOREDUCTASE PIG3-RELATED"/>
    <property type="match status" value="1"/>
</dbReference>
<evidence type="ECO:0000256" key="2">
    <source>
        <dbReference type="ARBA" id="ARBA00023002"/>
    </source>
</evidence>
<dbReference type="InterPro" id="IPR013149">
    <property type="entry name" value="ADH-like_C"/>
</dbReference>
<dbReference type="SUPFAM" id="SSF51735">
    <property type="entry name" value="NAD(P)-binding Rossmann-fold domains"/>
    <property type="match status" value="1"/>
</dbReference>
<sequence>MRAKVIRYYRFGEPNEVLLVEEKEILPPGEGEVNVRMLARPINPSDLIPVRGAYSHRTLLPAVPGFEGVGVVEAVGSGVSHHMLGRRVLPLRGENTWQEVVKTSARHAVIVPDEICDETASQIYINPVTAWLICNRMLHLTYGNTLIVNAGGSAIGRVFAQLSKIIGFRMIALTRSDRHTADLLRLGADVIVNTTKEQLQERIMTITEGRGADAAVDCIGGTDGEQLVSCLGQSGMLISIGLLSGITPLWHELTRGTQVQVKLFWLKHWVERCSQEEWTQVFNEVMTLIRAGQLVMADTSENYELTNVHQAAAAAEAGLKGKILLRSWR</sequence>
<name>A0AAU8NFK3_9BACL</name>
<dbReference type="PANTHER" id="PTHR48106:SF2">
    <property type="entry name" value="ZN2+-BINDING DEHYDROGENASE"/>
    <property type="match status" value="1"/>
</dbReference>
<dbReference type="RefSeq" id="WP_366293347.1">
    <property type="nucleotide sequence ID" value="NZ_CP159992.1"/>
</dbReference>
<reference evidence="4" key="1">
    <citation type="submission" date="2024-05" db="EMBL/GenBank/DDBJ databases">
        <title>Draft genome assemblies of 36 bacteria isolated from hibernating arctic ground squirrels.</title>
        <authorList>
            <person name="McKee H."/>
            <person name="Mullen L."/>
            <person name="Drown D.M."/>
            <person name="Duddleston K.N."/>
        </authorList>
    </citation>
    <scope>NUCLEOTIDE SEQUENCE</scope>
    <source>
        <strain evidence="4">AN1007</strain>
    </source>
</reference>
<accession>A0AAU8NFK3</accession>
<proteinExistence type="predicted"/>
<dbReference type="GO" id="GO:0070402">
    <property type="term" value="F:NADPH binding"/>
    <property type="evidence" value="ECO:0007669"/>
    <property type="project" value="TreeGrafter"/>
</dbReference>
<dbReference type="SUPFAM" id="SSF50129">
    <property type="entry name" value="GroES-like"/>
    <property type="match status" value="1"/>
</dbReference>
<dbReference type="Pfam" id="PF08240">
    <property type="entry name" value="ADH_N"/>
    <property type="match status" value="1"/>
</dbReference>
<dbReference type="CDD" id="cd05282">
    <property type="entry name" value="ETR_like"/>
    <property type="match status" value="1"/>
</dbReference>
<keyword evidence="2" id="KW-0560">Oxidoreductase</keyword>
<dbReference type="InterPro" id="IPR013154">
    <property type="entry name" value="ADH-like_N"/>
</dbReference>
<protein>
    <submittedName>
        <fullName evidence="4">Zinc-dependent alcohol dehydrogenase family protein</fullName>
    </submittedName>
</protein>
<dbReference type="GO" id="GO:0016651">
    <property type="term" value="F:oxidoreductase activity, acting on NAD(P)H"/>
    <property type="evidence" value="ECO:0007669"/>
    <property type="project" value="TreeGrafter"/>
</dbReference>
<evidence type="ECO:0000256" key="1">
    <source>
        <dbReference type="ARBA" id="ARBA00022857"/>
    </source>
</evidence>
<dbReference type="Gene3D" id="3.40.50.720">
    <property type="entry name" value="NAD(P)-binding Rossmann-like Domain"/>
    <property type="match status" value="1"/>
</dbReference>
<dbReference type="Pfam" id="PF00107">
    <property type="entry name" value="ADH_zinc_N"/>
    <property type="match status" value="1"/>
</dbReference>
<organism evidence="4">
    <name type="scientific">Paenibacillus sp. AN1007</name>
    <dbReference type="NCBI Taxonomy" id="3151385"/>
    <lineage>
        <taxon>Bacteria</taxon>
        <taxon>Bacillati</taxon>
        <taxon>Bacillota</taxon>
        <taxon>Bacilli</taxon>
        <taxon>Bacillales</taxon>
        <taxon>Paenibacillaceae</taxon>
        <taxon>Paenibacillus</taxon>
    </lineage>
</organism>
<keyword evidence="1" id="KW-0521">NADP</keyword>
<dbReference type="Gene3D" id="3.90.180.10">
    <property type="entry name" value="Medium-chain alcohol dehydrogenases, catalytic domain"/>
    <property type="match status" value="1"/>
</dbReference>
<dbReference type="InterPro" id="IPR036291">
    <property type="entry name" value="NAD(P)-bd_dom_sf"/>
</dbReference>
<dbReference type="InterPro" id="IPR020843">
    <property type="entry name" value="ER"/>
</dbReference>
<dbReference type="EMBL" id="CP159992">
    <property type="protein sequence ID" value="XCP95393.1"/>
    <property type="molecule type" value="Genomic_DNA"/>
</dbReference>
<evidence type="ECO:0000259" key="3">
    <source>
        <dbReference type="SMART" id="SM00829"/>
    </source>
</evidence>
<dbReference type="SMART" id="SM00829">
    <property type="entry name" value="PKS_ER"/>
    <property type="match status" value="1"/>
</dbReference>
<dbReference type="AlphaFoldDB" id="A0AAU8NFK3"/>